<protein>
    <submittedName>
        <fullName evidence="3">Uncharacterized protein</fullName>
    </submittedName>
</protein>
<dbReference type="EMBL" id="BOOR01000038">
    <property type="protein sequence ID" value="GII56679.1"/>
    <property type="molecule type" value="Genomic_DNA"/>
</dbReference>
<comment type="caution">
    <text evidence="3">The sequence shown here is derived from an EMBL/GenBank/DDBJ whole genome shotgun (WGS) entry which is preliminary data.</text>
</comment>
<evidence type="ECO:0000313" key="4">
    <source>
        <dbReference type="Proteomes" id="UP000605992"/>
    </source>
</evidence>
<feature type="transmembrane region" description="Helical" evidence="2">
    <location>
        <begin position="57"/>
        <end position="78"/>
    </location>
</feature>
<organism evidence="3 4">
    <name type="scientific">Planotetraspora thailandica</name>
    <dbReference type="NCBI Taxonomy" id="487172"/>
    <lineage>
        <taxon>Bacteria</taxon>
        <taxon>Bacillati</taxon>
        <taxon>Actinomycetota</taxon>
        <taxon>Actinomycetes</taxon>
        <taxon>Streptosporangiales</taxon>
        <taxon>Streptosporangiaceae</taxon>
        <taxon>Planotetraspora</taxon>
    </lineage>
</organism>
<feature type="region of interest" description="Disordered" evidence="1">
    <location>
        <begin position="305"/>
        <end position="327"/>
    </location>
</feature>
<keyword evidence="2" id="KW-0812">Transmembrane</keyword>
<feature type="transmembrane region" description="Helical" evidence="2">
    <location>
        <begin position="84"/>
        <end position="107"/>
    </location>
</feature>
<accession>A0A8J3V2S5</accession>
<evidence type="ECO:0000313" key="3">
    <source>
        <dbReference type="EMBL" id="GII56679.1"/>
    </source>
</evidence>
<feature type="transmembrane region" description="Helical" evidence="2">
    <location>
        <begin position="153"/>
        <end position="171"/>
    </location>
</feature>
<dbReference type="AlphaFoldDB" id="A0A8J3V2S5"/>
<evidence type="ECO:0000256" key="1">
    <source>
        <dbReference type="SAM" id="MobiDB-lite"/>
    </source>
</evidence>
<reference evidence="3" key="1">
    <citation type="submission" date="2021-01" db="EMBL/GenBank/DDBJ databases">
        <title>Whole genome shotgun sequence of Planotetraspora thailandica NBRC 104271.</title>
        <authorList>
            <person name="Komaki H."/>
            <person name="Tamura T."/>
        </authorList>
    </citation>
    <scope>NUCLEOTIDE SEQUENCE</scope>
    <source>
        <strain evidence="3">NBRC 104271</strain>
    </source>
</reference>
<feature type="transmembrane region" description="Helical" evidence="2">
    <location>
        <begin position="177"/>
        <end position="200"/>
    </location>
</feature>
<keyword evidence="4" id="KW-1185">Reference proteome</keyword>
<dbReference type="Proteomes" id="UP000605992">
    <property type="component" value="Unassembled WGS sequence"/>
</dbReference>
<evidence type="ECO:0000256" key="2">
    <source>
        <dbReference type="SAM" id="Phobius"/>
    </source>
</evidence>
<keyword evidence="2" id="KW-1133">Transmembrane helix</keyword>
<proteinExistence type="predicted"/>
<sequence length="327" mass="35411">MVIQNRREAVQGWWRLDRRTRRELLHSRTPHPDPWVRTVAAAYAESRLGMAARLGRTAVAILWTMLVLVVTTVAAIVIKAESGSTIGFTLLPVILLAYIAGYVWHLMRRQLAFIRMKNLNSPGVAAPPPPVSDGASHAREPLIVRYDFKAMRGSWALAAALVIGVPALALATGRPSVYIPMIVAMALGAAFIVAATLRVVRRRKTPVLVLDSTGVSLPHYDFTVPWQRITGVRVLPMPGRAGARGPHRVVVFVPFDGEEIVRSAPPRLARALRRTMSFYGSPIVVIDKGLSAAASEIVNAAEALGGVRPDGPPAPPALPHAGEQRSE</sequence>
<dbReference type="RefSeq" id="WP_203946822.1">
    <property type="nucleotide sequence ID" value="NZ_BOOR01000038.1"/>
</dbReference>
<keyword evidence="2" id="KW-0472">Membrane</keyword>
<gene>
    <name evidence="3" type="ORF">Pth03_50680</name>
</gene>
<name>A0A8J3V2S5_9ACTN</name>